<evidence type="ECO:0000256" key="10">
    <source>
        <dbReference type="ARBA" id="ARBA00023319"/>
    </source>
</evidence>
<organism evidence="16 17">
    <name type="scientific">Hymenochirus boettgeri</name>
    <name type="common">Congo dwarf clawed frog</name>
    <dbReference type="NCBI Taxonomy" id="247094"/>
    <lineage>
        <taxon>Eukaryota</taxon>
        <taxon>Metazoa</taxon>
        <taxon>Chordata</taxon>
        <taxon>Craniata</taxon>
        <taxon>Vertebrata</taxon>
        <taxon>Euteleostomi</taxon>
        <taxon>Amphibia</taxon>
        <taxon>Batrachia</taxon>
        <taxon>Anura</taxon>
        <taxon>Pipoidea</taxon>
        <taxon>Pipidae</taxon>
        <taxon>Pipinae</taxon>
        <taxon>Hymenochirus</taxon>
    </lineage>
</organism>
<keyword evidence="10" id="KW-0393">Immunoglobulin domain</keyword>
<proteinExistence type="inferred from homology"/>
<evidence type="ECO:0000256" key="1">
    <source>
        <dbReference type="ARBA" id="ARBA00004251"/>
    </source>
</evidence>
<evidence type="ECO:0000256" key="3">
    <source>
        <dbReference type="ARBA" id="ARBA00020871"/>
    </source>
</evidence>
<comment type="similarity">
    <text evidence="2">Belongs to the myelin P0 protein family.</text>
</comment>
<feature type="domain" description="Ig-like" evidence="15">
    <location>
        <begin position="1"/>
        <end position="107"/>
    </location>
</feature>
<dbReference type="GO" id="GO:0098609">
    <property type="term" value="P:cell-cell adhesion"/>
    <property type="evidence" value="ECO:0007669"/>
    <property type="project" value="TreeGrafter"/>
</dbReference>
<dbReference type="AlphaFoldDB" id="A0A8T2ISG5"/>
<evidence type="ECO:0000256" key="2">
    <source>
        <dbReference type="ARBA" id="ARBA00007180"/>
    </source>
</evidence>
<dbReference type="InterPro" id="IPR013783">
    <property type="entry name" value="Ig-like_fold"/>
</dbReference>
<gene>
    <name evidence="16" type="ORF">GDO86_012786</name>
</gene>
<dbReference type="PANTHER" id="PTHR13869:SF21">
    <property type="entry name" value="MYELIN PROTEIN ZERO-LIKE PROTEIN 2"/>
    <property type="match status" value="1"/>
</dbReference>
<evidence type="ECO:0000259" key="15">
    <source>
        <dbReference type="PROSITE" id="PS50835"/>
    </source>
</evidence>
<evidence type="ECO:0000256" key="11">
    <source>
        <dbReference type="ARBA" id="ARBA00029587"/>
    </source>
</evidence>
<evidence type="ECO:0000256" key="5">
    <source>
        <dbReference type="ARBA" id="ARBA00022729"/>
    </source>
</evidence>
<dbReference type="PANTHER" id="PTHR13869">
    <property type="entry name" value="MYELIN P0 RELATED"/>
    <property type="match status" value="1"/>
</dbReference>
<evidence type="ECO:0000256" key="14">
    <source>
        <dbReference type="SAM" id="Phobius"/>
    </source>
</evidence>
<keyword evidence="9" id="KW-0325">Glycoprotein</keyword>
<keyword evidence="17" id="KW-1185">Reference proteome</keyword>
<keyword evidence="4 14" id="KW-0812">Transmembrane</keyword>
<dbReference type="InterPro" id="IPR013106">
    <property type="entry name" value="Ig_V-set"/>
</dbReference>
<comment type="subcellular location">
    <subcellularLocation>
        <location evidence="1">Cell membrane</location>
        <topology evidence="1">Single-pass type I membrane protein</topology>
    </subcellularLocation>
</comment>
<protein>
    <recommendedName>
        <fullName evidence="3">Myelin protein P0</fullName>
    </recommendedName>
    <alternativeName>
        <fullName evidence="12">Myelin peripheral protein</fullName>
    </alternativeName>
    <alternativeName>
        <fullName evidence="11">Myelin protein zero</fullName>
    </alternativeName>
</protein>
<dbReference type="FunFam" id="2.60.40.10:FF:000193">
    <property type="entry name" value="Myelin protein zero-like 1 like"/>
    <property type="match status" value="1"/>
</dbReference>
<dbReference type="PRINTS" id="PR00213">
    <property type="entry name" value="MYELINP0"/>
</dbReference>
<dbReference type="Gene3D" id="2.60.40.10">
    <property type="entry name" value="Immunoglobulins"/>
    <property type="match status" value="1"/>
</dbReference>
<dbReference type="InterPro" id="IPR036179">
    <property type="entry name" value="Ig-like_dom_sf"/>
</dbReference>
<dbReference type="OrthoDB" id="8916449at2759"/>
<evidence type="ECO:0000256" key="12">
    <source>
        <dbReference type="ARBA" id="ARBA00032781"/>
    </source>
</evidence>
<comment type="function">
    <text evidence="13">Creation of an extracellular membrane face which guides the wrapping process and ultimately compacts adjacent lamellae.</text>
</comment>
<evidence type="ECO:0000256" key="8">
    <source>
        <dbReference type="ARBA" id="ARBA00023157"/>
    </source>
</evidence>
<reference evidence="16" key="1">
    <citation type="thesis" date="2020" institute="ProQuest LLC" country="789 East Eisenhower Parkway, Ann Arbor, MI, USA">
        <title>Comparative Genomics and Chromosome Evolution.</title>
        <authorList>
            <person name="Mudd A.B."/>
        </authorList>
    </citation>
    <scope>NUCLEOTIDE SEQUENCE</scope>
    <source>
        <strain evidence="16">Female2</strain>
        <tissue evidence="16">Blood</tissue>
    </source>
</reference>
<dbReference type="SUPFAM" id="SSF48726">
    <property type="entry name" value="Immunoglobulin"/>
    <property type="match status" value="1"/>
</dbReference>
<evidence type="ECO:0000256" key="13">
    <source>
        <dbReference type="ARBA" id="ARBA00058349"/>
    </source>
</evidence>
<dbReference type="PROSITE" id="PS50835">
    <property type="entry name" value="IG_LIKE"/>
    <property type="match status" value="1"/>
</dbReference>
<keyword evidence="8" id="KW-1015">Disulfide bond</keyword>
<comment type="caution">
    <text evidence="16">The sequence shown here is derived from an EMBL/GenBank/DDBJ whole genome shotgun (WGS) entry which is preliminary data.</text>
</comment>
<evidence type="ECO:0000256" key="6">
    <source>
        <dbReference type="ARBA" id="ARBA00022989"/>
    </source>
</evidence>
<dbReference type="Pfam" id="PF07686">
    <property type="entry name" value="V-set"/>
    <property type="match status" value="1"/>
</dbReference>
<dbReference type="SMART" id="SM00406">
    <property type="entry name" value="IGv"/>
    <property type="match status" value="1"/>
</dbReference>
<feature type="transmembrane region" description="Helical" evidence="14">
    <location>
        <begin position="114"/>
        <end position="138"/>
    </location>
</feature>
<evidence type="ECO:0000313" key="16">
    <source>
        <dbReference type="EMBL" id="KAG8434537.1"/>
    </source>
</evidence>
<sequence length="173" mass="19556">MNGTDTRLKCTFSSSEPLGEDVTVAWLFRPLLRGNEETIFYYHRTPYPPFKGQFLGRAVWDGNINRKDASILIRNIQPVDNGTYLCLVKNPPDVHGEMGEILVKVVNKEKISEIMVLALVIGGGTAVIILLVLLFVLYRYWNMQKTHRSTPVSALECTEKLNEKSQDMTEVPA</sequence>
<dbReference type="GO" id="GO:0005886">
    <property type="term" value="C:plasma membrane"/>
    <property type="evidence" value="ECO:0007669"/>
    <property type="project" value="UniProtKB-SubCell"/>
</dbReference>
<evidence type="ECO:0000256" key="4">
    <source>
        <dbReference type="ARBA" id="ARBA00022692"/>
    </source>
</evidence>
<keyword evidence="7 14" id="KW-0472">Membrane</keyword>
<dbReference type="Proteomes" id="UP000812440">
    <property type="component" value="Chromosome 7"/>
</dbReference>
<accession>A0A8T2ISG5</accession>
<keyword evidence="5" id="KW-0732">Signal</keyword>
<evidence type="ECO:0000313" key="17">
    <source>
        <dbReference type="Proteomes" id="UP000812440"/>
    </source>
</evidence>
<dbReference type="EMBL" id="JAACNH010000008">
    <property type="protein sequence ID" value="KAG8434537.1"/>
    <property type="molecule type" value="Genomic_DNA"/>
</dbReference>
<keyword evidence="6 14" id="KW-1133">Transmembrane helix</keyword>
<name>A0A8T2ISG5_9PIPI</name>
<evidence type="ECO:0000256" key="9">
    <source>
        <dbReference type="ARBA" id="ARBA00023180"/>
    </source>
</evidence>
<dbReference type="InterPro" id="IPR007110">
    <property type="entry name" value="Ig-like_dom"/>
</dbReference>
<dbReference type="InterPro" id="IPR000920">
    <property type="entry name" value="Myelin_P0-rel"/>
</dbReference>
<evidence type="ECO:0000256" key="7">
    <source>
        <dbReference type="ARBA" id="ARBA00023136"/>
    </source>
</evidence>